<gene>
    <name evidence="9" type="ORF">EHSB41UT_04678</name>
</gene>
<dbReference type="PANTHER" id="PTHR21624">
    <property type="entry name" value="STEROL DESATURASE-RELATED PROTEIN"/>
    <property type="match status" value="1"/>
</dbReference>
<dbReference type="InterPro" id="IPR051689">
    <property type="entry name" value="Sterol_desaturase/TMEM195"/>
</dbReference>
<dbReference type="Pfam" id="PF04116">
    <property type="entry name" value="FA_hydroxylase"/>
    <property type="match status" value="1"/>
</dbReference>
<dbReference type="AlphaFoldDB" id="A0A1X7AS00"/>
<dbReference type="GO" id="GO:0005506">
    <property type="term" value="F:iron ion binding"/>
    <property type="evidence" value="ECO:0007669"/>
    <property type="project" value="InterPro"/>
</dbReference>
<comment type="subcellular location">
    <subcellularLocation>
        <location evidence="1">Endomembrane system</location>
        <topology evidence="1">Multi-pass membrane protein</topology>
    </subcellularLocation>
</comment>
<evidence type="ECO:0000313" key="10">
    <source>
        <dbReference type="Proteomes" id="UP000196573"/>
    </source>
</evidence>
<keyword evidence="5" id="KW-0443">Lipid metabolism</keyword>
<feature type="transmembrane region" description="Helical" evidence="7">
    <location>
        <begin position="81"/>
        <end position="97"/>
    </location>
</feature>
<evidence type="ECO:0000256" key="5">
    <source>
        <dbReference type="ARBA" id="ARBA00023098"/>
    </source>
</evidence>
<feature type="transmembrane region" description="Helical" evidence="7">
    <location>
        <begin position="51"/>
        <end position="69"/>
    </location>
</feature>
<dbReference type="EMBL" id="FWPT01000018">
    <property type="protein sequence ID" value="SMA50860.1"/>
    <property type="molecule type" value="Genomic_DNA"/>
</dbReference>
<keyword evidence="6 7" id="KW-0472">Membrane</keyword>
<evidence type="ECO:0000259" key="8">
    <source>
        <dbReference type="Pfam" id="PF04116"/>
    </source>
</evidence>
<proteinExistence type="predicted"/>
<evidence type="ECO:0000256" key="7">
    <source>
        <dbReference type="SAM" id="Phobius"/>
    </source>
</evidence>
<dbReference type="PANTHER" id="PTHR21624:SF1">
    <property type="entry name" value="ALKYLGLYCEROL MONOOXYGENASE"/>
    <property type="match status" value="1"/>
</dbReference>
<evidence type="ECO:0000256" key="1">
    <source>
        <dbReference type="ARBA" id="ARBA00004127"/>
    </source>
</evidence>
<dbReference type="GO" id="GO:0012505">
    <property type="term" value="C:endomembrane system"/>
    <property type="evidence" value="ECO:0007669"/>
    <property type="project" value="UniProtKB-SubCell"/>
</dbReference>
<dbReference type="OrthoDB" id="9770329at2"/>
<keyword evidence="3 7" id="KW-1133">Transmembrane helix</keyword>
<accession>A0A1X7AS00</accession>
<dbReference type="RefSeq" id="WP_087113302.1">
    <property type="nucleotide sequence ID" value="NZ_CBCSCN010000020.1"/>
</dbReference>
<evidence type="ECO:0000256" key="3">
    <source>
        <dbReference type="ARBA" id="ARBA00022989"/>
    </source>
</evidence>
<sequence length="282" mass="32292">MEITTTNGGFAFLLFLAAFAGLEAIWLVVLKKQSYPWAEALSSLGVATIKRMIDLATAGVAAGFMFWVYEFRFWTIEINTLWKALGCFLAIEFFYYWHHRFAHEIRWLWATHCVHHSPEHMNLTVAGRLGWTGLLSGSVLFFSPLALLGFHPMAVFLLLAMNLFYQIWLHTELVPKLGPLEWVLNTPSHHRAHHGSNPKYINKNYGGVLIIYDRLFGTFVEEDEAVIYGLTTPVHSNNPITIALHEWGNIIRDMLSTRRIRDGLGYMFGPPGWSPKKRKQSQ</sequence>
<dbReference type="Proteomes" id="UP000196573">
    <property type="component" value="Unassembled WGS sequence"/>
</dbReference>
<reference evidence="9 10" key="1">
    <citation type="submission" date="2017-03" db="EMBL/GenBank/DDBJ databases">
        <authorList>
            <person name="Afonso C.L."/>
            <person name="Miller P.J."/>
            <person name="Scott M.A."/>
            <person name="Spackman E."/>
            <person name="Goraichik I."/>
            <person name="Dimitrov K.M."/>
            <person name="Suarez D.L."/>
            <person name="Swayne D.E."/>
        </authorList>
    </citation>
    <scope>NUCLEOTIDE SEQUENCE [LARGE SCALE GENOMIC DNA]</scope>
    <source>
        <strain evidence="9">SB41UT1</strain>
    </source>
</reference>
<name>A0A1X7AS00_9GAMM</name>
<feature type="domain" description="Fatty acid hydroxylase" evidence="8">
    <location>
        <begin position="85"/>
        <end position="218"/>
    </location>
</feature>
<evidence type="ECO:0000256" key="2">
    <source>
        <dbReference type="ARBA" id="ARBA00022692"/>
    </source>
</evidence>
<evidence type="ECO:0000313" key="9">
    <source>
        <dbReference type="EMBL" id="SMA50860.1"/>
    </source>
</evidence>
<feature type="transmembrane region" description="Helical" evidence="7">
    <location>
        <begin position="12"/>
        <end position="30"/>
    </location>
</feature>
<dbReference type="GO" id="GO:0006643">
    <property type="term" value="P:membrane lipid metabolic process"/>
    <property type="evidence" value="ECO:0007669"/>
    <property type="project" value="TreeGrafter"/>
</dbReference>
<keyword evidence="10" id="KW-1185">Reference proteome</keyword>
<dbReference type="GO" id="GO:0008610">
    <property type="term" value="P:lipid biosynthetic process"/>
    <property type="evidence" value="ECO:0007669"/>
    <property type="project" value="InterPro"/>
</dbReference>
<keyword evidence="2 7" id="KW-0812">Transmembrane</keyword>
<evidence type="ECO:0000256" key="4">
    <source>
        <dbReference type="ARBA" id="ARBA00023002"/>
    </source>
</evidence>
<dbReference type="GO" id="GO:0050479">
    <property type="term" value="F:glyceryl-ether monooxygenase activity"/>
    <property type="evidence" value="ECO:0007669"/>
    <property type="project" value="TreeGrafter"/>
</dbReference>
<dbReference type="InterPro" id="IPR006694">
    <property type="entry name" value="Fatty_acid_hydroxylase"/>
</dbReference>
<organism evidence="9 10">
    <name type="scientific">Parendozoicomonas haliclonae</name>
    <dbReference type="NCBI Taxonomy" id="1960125"/>
    <lineage>
        <taxon>Bacteria</taxon>
        <taxon>Pseudomonadati</taxon>
        <taxon>Pseudomonadota</taxon>
        <taxon>Gammaproteobacteria</taxon>
        <taxon>Oceanospirillales</taxon>
        <taxon>Endozoicomonadaceae</taxon>
        <taxon>Parendozoicomonas</taxon>
    </lineage>
</organism>
<evidence type="ECO:0000256" key="6">
    <source>
        <dbReference type="ARBA" id="ARBA00023136"/>
    </source>
</evidence>
<keyword evidence="4" id="KW-0560">Oxidoreductase</keyword>
<dbReference type="GO" id="GO:0016020">
    <property type="term" value="C:membrane"/>
    <property type="evidence" value="ECO:0007669"/>
    <property type="project" value="GOC"/>
</dbReference>
<protein>
    <submittedName>
        <fullName evidence="9">Fatty acid hydroxylase superfamily protein</fullName>
    </submittedName>
</protein>